<name>A0ABS0F170_9BACL</name>
<evidence type="ECO:0000313" key="3">
    <source>
        <dbReference type="EMBL" id="MBF8377043.1"/>
    </source>
</evidence>
<feature type="compositionally biased region" description="Low complexity" evidence="1">
    <location>
        <begin position="90"/>
        <end position="99"/>
    </location>
</feature>
<feature type="signal peptide" evidence="2">
    <location>
        <begin position="1"/>
        <end position="23"/>
    </location>
</feature>
<comment type="caution">
    <text evidence="3">The sequence shown here is derived from an EMBL/GenBank/DDBJ whole genome shotgun (WGS) entry which is preliminary data.</text>
</comment>
<feature type="region of interest" description="Disordered" evidence="1">
    <location>
        <begin position="56"/>
        <end position="156"/>
    </location>
</feature>
<accession>A0ABS0F170</accession>
<dbReference type="EMBL" id="JADPKZ010000030">
    <property type="protein sequence ID" value="MBF8377043.1"/>
    <property type="molecule type" value="Genomic_DNA"/>
</dbReference>
<proteinExistence type="predicted"/>
<keyword evidence="4" id="KW-1185">Reference proteome</keyword>
<organism evidence="3 4">
    <name type="scientific">Alicyclobacillus mali</name>
    <name type="common">ex Roth et al. 2021</name>
    <dbReference type="NCBI Taxonomy" id="1123961"/>
    <lineage>
        <taxon>Bacteria</taxon>
        <taxon>Bacillati</taxon>
        <taxon>Bacillota</taxon>
        <taxon>Bacilli</taxon>
        <taxon>Bacillales</taxon>
        <taxon>Alicyclobacillaceae</taxon>
        <taxon>Alicyclobacillus</taxon>
    </lineage>
</organism>
<dbReference type="Proteomes" id="UP000642910">
    <property type="component" value="Unassembled WGS sequence"/>
</dbReference>
<reference evidence="3 4" key="1">
    <citation type="submission" date="2020-11" db="EMBL/GenBank/DDBJ databases">
        <title>Genomic insight of Alicyclobacillus mali FL 18 reveals a new arsenic-resistant strain, with potential in environmental biotechnology.</title>
        <authorList>
            <person name="Fiorentino G."/>
            <person name="Gallo G."/>
            <person name="Aulitto M."/>
        </authorList>
    </citation>
    <scope>NUCLEOTIDE SEQUENCE [LARGE SCALE GENOMIC DNA]</scope>
    <source>
        <strain evidence="3 4">FL 18</strain>
    </source>
</reference>
<keyword evidence="2" id="KW-0732">Signal</keyword>
<evidence type="ECO:0000256" key="2">
    <source>
        <dbReference type="SAM" id="SignalP"/>
    </source>
</evidence>
<protein>
    <submittedName>
        <fullName evidence="3">Uncharacterized protein</fullName>
    </submittedName>
</protein>
<feature type="chain" id="PRO_5045715891" evidence="2">
    <location>
        <begin position="24"/>
        <end position="296"/>
    </location>
</feature>
<feature type="compositionally biased region" description="Polar residues" evidence="1">
    <location>
        <begin position="105"/>
        <end position="125"/>
    </location>
</feature>
<sequence>MKRYPSKRSVMVASLFASAIAMAIPTQPQMGVHRHAHARALHGAIAAMAPADIEAVEQRTEAAPQAKPPVSEAPAPQPRARDAGNGKPGPGKVPVQPNPSGSKPKASNPSSGSSAGQAKPNASSGASPATPKPVPPPSPAAQGNDQPAGPESWGYTRKTAKLRIRVIDGRTKEPIDGAEVVLIETEQRFKTDAQGFTPWFDAPVIRNPKYRPMVAELHGQLGAIAYKDGYRDSIHLGIRVHEGIRQQTTIWMYNIGPADRRIEPVLYQEPYHHLWLIQLADKFRSHTQPGEGPERP</sequence>
<evidence type="ECO:0000256" key="1">
    <source>
        <dbReference type="SAM" id="MobiDB-lite"/>
    </source>
</evidence>
<dbReference type="RefSeq" id="WP_195867176.1">
    <property type="nucleotide sequence ID" value="NZ_JADPKZ010000030.1"/>
</dbReference>
<gene>
    <name evidence="3" type="ORF">IW967_04015</name>
</gene>
<feature type="compositionally biased region" description="Pro residues" evidence="1">
    <location>
        <begin position="130"/>
        <end position="139"/>
    </location>
</feature>
<evidence type="ECO:0000313" key="4">
    <source>
        <dbReference type="Proteomes" id="UP000642910"/>
    </source>
</evidence>